<dbReference type="PANTHER" id="PTHR32552">
    <property type="entry name" value="FERRICHROME IRON RECEPTOR-RELATED"/>
    <property type="match status" value="1"/>
</dbReference>
<accession>A0ABY9EI12</accession>
<evidence type="ECO:0000313" key="14">
    <source>
        <dbReference type="EMBL" id="WKD51245.1"/>
    </source>
</evidence>
<gene>
    <name evidence="14" type="ORF">M8T91_07460</name>
</gene>
<evidence type="ECO:0000256" key="11">
    <source>
        <dbReference type="PROSITE-ProRule" id="PRU01360"/>
    </source>
</evidence>
<dbReference type="Gene3D" id="2.40.170.20">
    <property type="entry name" value="TonB-dependent receptor, beta-barrel domain"/>
    <property type="match status" value="3"/>
</dbReference>
<organism evidence="14 15">
    <name type="scientific">Microbulbifer spongiae</name>
    <dbReference type="NCBI Taxonomy" id="2944933"/>
    <lineage>
        <taxon>Bacteria</taxon>
        <taxon>Pseudomonadati</taxon>
        <taxon>Pseudomonadota</taxon>
        <taxon>Gammaproteobacteria</taxon>
        <taxon>Cellvibrionales</taxon>
        <taxon>Microbulbiferaceae</taxon>
        <taxon>Microbulbifer</taxon>
    </lineage>
</organism>
<evidence type="ECO:0000256" key="2">
    <source>
        <dbReference type="ARBA" id="ARBA00022448"/>
    </source>
</evidence>
<evidence type="ECO:0000256" key="9">
    <source>
        <dbReference type="ARBA" id="ARBA00023136"/>
    </source>
</evidence>
<dbReference type="PROSITE" id="PS52016">
    <property type="entry name" value="TONB_DEPENDENT_REC_3"/>
    <property type="match status" value="1"/>
</dbReference>
<evidence type="ECO:0000256" key="8">
    <source>
        <dbReference type="ARBA" id="ARBA00023077"/>
    </source>
</evidence>
<evidence type="ECO:0000256" key="4">
    <source>
        <dbReference type="ARBA" id="ARBA00022496"/>
    </source>
</evidence>
<evidence type="ECO:0000256" key="1">
    <source>
        <dbReference type="ARBA" id="ARBA00004571"/>
    </source>
</evidence>
<dbReference type="InterPro" id="IPR036942">
    <property type="entry name" value="Beta-barrel_TonB_sf"/>
</dbReference>
<dbReference type="InterPro" id="IPR011662">
    <property type="entry name" value="Secretin/TonB_short_N"/>
</dbReference>
<name>A0ABY9EI12_9GAMM</name>
<dbReference type="PANTHER" id="PTHR32552:SF81">
    <property type="entry name" value="TONB-DEPENDENT OUTER MEMBRANE RECEPTOR"/>
    <property type="match status" value="1"/>
</dbReference>
<evidence type="ECO:0000256" key="5">
    <source>
        <dbReference type="ARBA" id="ARBA00022692"/>
    </source>
</evidence>
<dbReference type="EMBL" id="CP098023">
    <property type="protein sequence ID" value="WKD51245.1"/>
    <property type="molecule type" value="Genomic_DNA"/>
</dbReference>
<comment type="subcellular location">
    <subcellularLocation>
        <location evidence="1 11">Cell outer membrane</location>
        <topology evidence="1 11">Multi-pass membrane protein</topology>
    </subcellularLocation>
</comment>
<dbReference type="InterPro" id="IPR000531">
    <property type="entry name" value="Beta-barrel_TonB"/>
</dbReference>
<dbReference type="InterPro" id="IPR012910">
    <property type="entry name" value="Plug_dom"/>
</dbReference>
<evidence type="ECO:0000256" key="10">
    <source>
        <dbReference type="ARBA" id="ARBA00023237"/>
    </source>
</evidence>
<protein>
    <submittedName>
        <fullName evidence="14">TonB-dependent receptor</fullName>
    </submittedName>
</protein>
<keyword evidence="5 11" id="KW-0812">Transmembrane</keyword>
<keyword evidence="8 12" id="KW-0798">TonB box</keyword>
<keyword evidence="10 11" id="KW-0998">Cell outer membrane</keyword>
<keyword evidence="7" id="KW-0406">Ion transport</keyword>
<dbReference type="Proteomes" id="UP001321520">
    <property type="component" value="Chromosome"/>
</dbReference>
<evidence type="ECO:0000256" key="3">
    <source>
        <dbReference type="ARBA" id="ARBA00022452"/>
    </source>
</evidence>
<evidence type="ECO:0000256" key="6">
    <source>
        <dbReference type="ARBA" id="ARBA00023004"/>
    </source>
</evidence>
<reference evidence="14 15" key="1">
    <citation type="submission" date="2022-05" db="EMBL/GenBank/DDBJ databases">
        <title>Microbulbifer sp. nov., isolated from sponge.</title>
        <authorList>
            <person name="Gao L."/>
        </authorList>
    </citation>
    <scope>NUCLEOTIDE SEQUENCE [LARGE SCALE GENOMIC DNA]</scope>
    <source>
        <strain evidence="14 15">MI-G</strain>
    </source>
</reference>
<proteinExistence type="inferred from homology"/>
<dbReference type="SMART" id="SM00965">
    <property type="entry name" value="STN"/>
    <property type="match status" value="1"/>
</dbReference>
<keyword evidence="15" id="KW-1185">Reference proteome</keyword>
<feature type="domain" description="Secretin/TonB short N-terminal" evidence="13">
    <location>
        <begin position="38"/>
        <end position="89"/>
    </location>
</feature>
<keyword evidence="4" id="KW-0410">Iron transport</keyword>
<evidence type="ECO:0000256" key="12">
    <source>
        <dbReference type="RuleBase" id="RU003357"/>
    </source>
</evidence>
<evidence type="ECO:0000256" key="7">
    <source>
        <dbReference type="ARBA" id="ARBA00023065"/>
    </source>
</evidence>
<sequence length="1126" mass="125009">MSSVLPVKAAQPHEKIPFVILQQRADLSLIAFAEQADLTLIFPFDIVQEKTTNCLVGTYSIEEAVQALLSGTGLSAKVEGDGQLSISTDSARGGVNFMTLDFCTPQRKVIAQAIRQAQAINHTAPLWCSAALACLAISATSATAQSDDEVNSKGIEEVTVTAQKIEESIQDVPIAVTALSGDSMADLKIERGEELLRAVPNVNFSKNNFSTYNFSIRGVGTKAVSANSDPAVAVSFNNAPLIRNRLFEQEFFDVQRVEVLRGPQGTLYGRNATAGVVNMLPVMPQNEFSADIKAEVGNFNSRRTSGMINIPLGETFAIRASGVMTKRNGFDKNTFTGNDVNDRDLLSTRLILDWQPSDNFNANFIWQHFEEDDMRSRTGKQLCTRDNGPNMVGETAVPEEGNDIIGYRSSFSQGCKAESLYSDNAYGTPNAKSFGFVSALLGLGGRLGDDADNNSINKLTTGDIFADVKQSKNLREIATSYDPKFQAENDLFQFNFEWGLNDSLTFYSQTTYAKDDYYSTQDYNRYVSQPLFNDSEGLFYTDLGDGSIVKPIPHSGPTPGGVFTDPQLGPSDRMLAVDISKSDNEQFSQEIRLQSSFDGRFNFSIGANYLDFETQDDYYVFNNLFTYMAQYLYNDLEGSRDPGLTTVNCTDLEKNGARECVYVDPNSLENINDEGHNYFLSRNVVNIESKAIFGEAYWNFTDDVKLTTGLRYTIDTKTSTPIPTQLLLGAWHNEEGEIEDSGQSTGGKISRGFEPLPDVKQEWKAFTGRAVLDWKGETPFTDETLFYISLAHGYKGGGTNPPRMDIDPVKVQFQSLESKFKPEYVNAIEFGTKNSLLGSTMQLNTTAFYYDYKDYQVSQIVDRISLNENFDAETWGFEVEGLWQFTENTRFDVNLGYLKTRIGEGAKSIDVMNRTQGNEDWMVIRPWIQVPSNCIAPVEHVEKILQFGASLPPEFDSGSLAVRMLCGGSKQFGSFDGSGGIPWGQIYGIEYNPLTDAPNGGRGFYADLEGNELPNAPSFTANFGVEHIIPVHDWDLKLRADYYYQSESYGRVYNTEFDRLKAWSNVNISATATNLHSDLQVQLYVKNLFDDAPITDFFVNSDDTGLTANVFTLEPRIVGLSLYKGF</sequence>
<dbReference type="SUPFAM" id="SSF56935">
    <property type="entry name" value="Porins"/>
    <property type="match status" value="1"/>
</dbReference>
<keyword evidence="2 11" id="KW-0813">Transport</keyword>
<dbReference type="Gene3D" id="3.55.50.30">
    <property type="match status" value="1"/>
</dbReference>
<evidence type="ECO:0000259" key="13">
    <source>
        <dbReference type="SMART" id="SM00965"/>
    </source>
</evidence>
<dbReference type="RefSeq" id="WP_301418334.1">
    <property type="nucleotide sequence ID" value="NZ_CP098023.1"/>
</dbReference>
<keyword evidence="3 11" id="KW-1134">Transmembrane beta strand</keyword>
<dbReference type="Pfam" id="PF07715">
    <property type="entry name" value="Plug"/>
    <property type="match status" value="1"/>
</dbReference>
<keyword evidence="14" id="KW-0675">Receptor</keyword>
<keyword evidence="6" id="KW-0408">Iron</keyword>
<evidence type="ECO:0000313" key="15">
    <source>
        <dbReference type="Proteomes" id="UP001321520"/>
    </source>
</evidence>
<keyword evidence="9 11" id="KW-0472">Membrane</keyword>
<dbReference type="InterPro" id="IPR039426">
    <property type="entry name" value="TonB-dep_rcpt-like"/>
</dbReference>
<comment type="similarity">
    <text evidence="11 12">Belongs to the TonB-dependent receptor family.</text>
</comment>
<dbReference type="Pfam" id="PF00593">
    <property type="entry name" value="TonB_dep_Rec_b-barrel"/>
    <property type="match status" value="2"/>
</dbReference>